<evidence type="ECO:0000313" key="2">
    <source>
        <dbReference type="Proteomes" id="UP000004478"/>
    </source>
</evidence>
<proteinExistence type="predicted"/>
<gene>
    <name evidence="1" type="ORF">B879_03782</name>
</gene>
<protein>
    <submittedName>
        <fullName evidence="1">Uncharacterized protein</fullName>
    </submittedName>
</protein>
<keyword evidence="2" id="KW-1185">Reference proteome</keyword>
<name>K1LB57_CECL9</name>
<reference evidence="1 2" key="1">
    <citation type="journal article" date="2012" name="J. Bacteriol.">
        <title>Draft Genome Sequence of Cecembia lonarensis Strain LW9T, Isolated from Lonar Lake, a Haloalkaline Lake in India.</title>
        <authorList>
            <person name="Shivaji S."/>
            <person name="Ara S."/>
            <person name="Singh A."/>
            <person name="Pinnaka A.K."/>
        </authorList>
    </citation>
    <scope>NUCLEOTIDE SEQUENCE [LARGE SCALE GENOMIC DNA]</scope>
    <source>
        <strain evidence="1 2">LW9</strain>
    </source>
</reference>
<evidence type="ECO:0000313" key="1">
    <source>
        <dbReference type="EMBL" id="EKB47623.1"/>
    </source>
</evidence>
<dbReference type="Proteomes" id="UP000004478">
    <property type="component" value="Unassembled WGS sequence"/>
</dbReference>
<comment type="caution">
    <text evidence="1">The sequence shown here is derived from an EMBL/GenBank/DDBJ whole genome shotgun (WGS) entry which is preliminary data.</text>
</comment>
<organism evidence="1 2">
    <name type="scientific">Cecembia lonarensis (strain CCUG 58316 / KCTC 22772 / LW9)</name>
    <dbReference type="NCBI Taxonomy" id="1225176"/>
    <lineage>
        <taxon>Bacteria</taxon>
        <taxon>Pseudomonadati</taxon>
        <taxon>Bacteroidota</taxon>
        <taxon>Cytophagia</taxon>
        <taxon>Cytophagales</taxon>
        <taxon>Cyclobacteriaceae</taxon>
        <taxon>Cecembia</taxon>
    </lineage>
</organism>
<sequence length="190" mass="21657">MKKRFKGSLMDSTRYKKNGMGVPFPGGFNYLLNKCDTTKTKTKMAILIENNKLRAVIQNGPKSDLQVYSEAIHSVIDFYLCKEPFAPIQQGQAGNIYFLKWLDKCLSWEPPKDSKTLGKVVCIIPKNDVCLLESFIQSLDLSSQDILHHGSYHGINQTLCDRLFFINVLRNSLSPNLDEIRNELRKTVVN</sequence>
<accession>K1LB57</accession>
<dbReference type="EMBL" id="AMGM01000107">
    <property type="protein sequence ID" value="EKB47623.1"/>
    <property type="molecule type" value="Genomic_DNA"/>
</dbReference>
<dbReference type="AlphaFoldDB" id="K1LB57"/>